<dbReference type="RefSeq" id="XP_037155251.1">
    <property type="nucleotide sequence ID" value="XM_037299250.1"/>
</dbReference>
<dbReference type="Pfam" id="PF12796">
    <property type="entry name" value="Ank_2"/>
    <property type="match status" value="2"/>
</dbReference>
<dbReference type="PROSITE" id="PS50088">
    <property type="entry name" value="ANK_REPEAT"/>
    <property type="match status" value="1"/>
</dbReference>
<evidence type="ECO:0000256" key="1">
    <source>
        <dbReference type="ARBA" id="ARBA00022737"/>
    </source>
</evidence>
<reference evidence="5 6" key="1">
    <citation type="journal article" date="2020" name="Genomics">
        <title>Complete, high-quality genomes from long-read metagenomic sequencing of two wolf lichen thalli reveals enigmatic genome architecture.</title>
        <authorList>
            <person name="McKenzie S.K."/>
            <person name="Walston R.F."/>
            <person name="Allen J.L."/>
        </authorList>
    </citation>
    <scope>NUCLEOTIDE SEQUENCE [LARGE SCALE GENOMIC DNA]</scope>
    <source>
        <strain evidence="5">WasteWater1</strain>
    </source>
</reference>
<sequence length="832" mass="91809">MDPITALGLLSSVSQLIQTSNSLLELMKSFKDAEKEILELFNDVSIFDEALKGFDRVLRSRQTRHNISAKVIHSALQDALATIQDLKTRLVQMSKSEVSPMRRMKWVQHKSGLKKLHDRIKEQSAMLQSFLALAHAETFLAVCSQHPEFLQIGSTDDGESDSASLQDSIISEPSTLASGSSTSSLRRISIDTTASSVGSSTSSLQRLSIDTSPTSPLVQSFVDSVHVHHEANQTTNVDGHSTDALAIRRACRYDCFCKCHARSTPIPIRGLSKVKPPQYQCSEPSCQGAKSFGEKVVVPSTFFRKAISQVMSSKSIKVRYDLNTYRMVSEGSDAMRYVKHGNLEKLKACIKSGEATLWDTAPDGWSLLHDLVLILKLLTLGHGSLQSMKVSKLTKLILANSKPADLAILKSLGADSTRVEQDIVEVFSQKDDYISDFEFTPIHIAVLDIYKPTDVERPTLEQLIELVDDANNAPAGTDWAKWKIRYRKRSPLFGEIIELFRALASEKPKTPKIIHNLLDQKDRKYCWTPLHWASSAGRTDKMKILMDHGADPFILSNLDANIIHAAAESKALSGLVSALEIWKQYPQRLNINQANRWAETPLHVAAWGSVECVRLLLEAGADRNVRQEDQQVPLHCAGLSTRGDIRRDIVALLCGGESGPHINAQDVDGRPPMFDFLDDPKCMEMLINAGARLDVLDTSGKSTFHHACIQDETESLKLLLSLSPPDSVMVTVKDHDGNSALIHALRHGSAESAMILLKLDNVGDIVGQDGWAAVHHAAKLGNPDVLEAVLKHSSFVKGMKTIDGKTVEVVAMESGNWCGRVKELLRKYNSVT</sequence>
<evidence type="ECO:0000313" key="6">
    <source>
        <dbReference type="Proteomes" id="UP000593566"/>
    </source>
</evidence>
<feature type="compositionally biased region" description="Low complexity" evidence="4">
    <location>
        <begin position="174"/>
        <end position="183"/>
    </location>
</feature>
<dbReference type="SMART" id="SM00248">
    <property type="entry name" value="ANK"/>
    <property type="match status" value="8"/>
</dbReference>
<keyword evidence="6" id="KW-1185">Reference proteome</keyword>
<dbReference type="Gene3D" id="1.25.40.20">
    <property type="entry name" value="Ankyrin repeat-containing domain"/>
    <property type="match status" value="3"/>
</dbReference>
<dbReference type="PROSITE" id="PS50297">
    <property type="entry name" value="ANK_REP_REGION"/>
    <property type="match status" value="1"/>
</dbReference>
<evidence type="ECO:0000256" key="4">
    <source>
        <dbReference type="SAM" id="MobiDB-lite"/>
    </source>
</evidence>
<name>A0A8H6CP09_9LECA</name>
<evidence type="ECO:0008006" key="7">
    <source>
        <dbReference type="Google" id="ProtNLM"/>
    </source>
</evidence>
<proteinExistence type="predicted"/>
<accession>A0A8H6CP09</accession>
<evidence type="ECO:0000313" key="5">
    <source>
        <dbReference type="EMBL" id="KAF6226943.1"/>
    </source>
</evidence>
<feature type="repeat" description="ANK" evidence="3">
    <location>
        <begin position="528"/>
        <end position="557"/>
    </location>
</feature>
<dbReference type="GeneID" id="59336780"/>
<evidence type="ECO:0000256" key="3">
    <source>
        <dbReference type="PROSITE-ProRule" id="PRU00023"/>
    </source>
</evidence>
<dbReference type="InterPro" id="IPR002110">
    <property type="entry name" value="Ankyrin_rpt"/>
</dbReference>
<feature type="region of interest" description="Disordered" evidence="4">
    <location>
        <begin position="153"/>
        <end position="183"/>
    </location>
</feature>
<dbReference type="PANTHER" id="PTHR24198">
    <property type="entry name" value="ANKYRIN REPEAT AND PROTEIN KINASE DOMAIN-CONTAINING PROTEIN"/>
    <property type="match status" value="1"/>
</dbReference>
<organism evidence="5 6">
    <name type="scientific">Letharia lupina</name>
    <dbReference type="NCBI Taxonomy" id="560253"/>
    <lineage>
        <taxon>Eukaryota</taxon>
        <taxon>Fungi</taxon>
        <taxon>Dikarya</taxon>
        <taxon>Ascomycota</taxon>
        <taxon>Pezizomycotina</taxon>
        <taxon>Lecanoromycetes</taxon>
        <taxon>OSLEUM clade</taxon>
        <taxon>Lecanoromycetidae</taxon>
        <taxon>Lecanorales</taxon>
        <taxon>Lecanorineae</taxon>
        <taxon>Parmeliaceae</taxon>
        <taxon>Letharia</taxon>
    </lineage>
</organism>
<keyword evidence="2 3" id="KW-0040">ANK repeat</keyword>
<gene>
    <name evidence="5" type="ORF">HO133_008384</name>
</gene>
<dbReference type="InterPro" id="IPR036770">
    <property type="entry name" value="Ankyrin_rpt-contain_sf"/>
</dbReference>
<protein>
    <recommendedName>
        <fullName evidence="7">Ankyrin repeat protein</fullName>
    </recommendedName>
</protein>
<dbReference type="PANTHER" id="PTHR24198:SF165">
    <property type="entry name" value="ANKYRIN REPEAT-CONTAINING PROTEIN-RELATED"/>
    <property type="match status" value="1"/>
</dbReference>
<dbReference type="SUPFAM" id="SSF48403">
    <property type="entry name" value="Ankyrin repeat"/>
    <property type="match status" value="1"/>
</dbReference>
<feature type="compositionally biased region" description="Polar residues" evidence="4">
    <location>
        <begin position="161"/>
        <end position="173"/>
    </location>
</feature>
<dbReference type="Pfam" id="PF00023">
    <property type="entry name" value="Ank"/>
    <property type="match status" value="1"/>
</dbReference>
<evidence type="ECO:0000256" key="2">
    <source>
        <dbReference type="ARBA" id="ARBA00023043"/>
    </source>
</evidence>
<comment type="caution">
    <text evidence="5">The sequence shown here is derived from an EMBL/GenBank/DDBJ whole genome shotgun (WGS) entry which is preliminary data.</text>
</comment>
<dbReference type="Proteomes" id="UP000593566">
    <property type="component" value="Unassembled WGS sequence"/>
</dbReference>
<dbReference type="EMBL" id="JACCJB010000005">
    <property type="protein sequence ID" value="KAF6226943.1"/>
    <property type="molecule type" value="Genomic_DNA"/>
</dbReference>
<dbReference type="AlphaFoldDB" id="A0A8H6CP09"/>
<keyword evidence="1" id="KW-0677">Repeat</keyword>